<proteinExistence type="predicted"/>
<dbReference type="EMBL" id="JBBNAE010000003">
    <property type="protein sequence ID" value="KAK9136504.1"/>
    <property type="molecule type" value="Genomic_DNA"/>
</dbReference>
<accession>A0AAP0JMH7</accession>
<name>A0AAP0JMH7_9MAGN</name>
<protein>
    <submittedName>
        <fullName evidence="1">Uncharacterized protein</fullName>
    </submittedName>
</protein>
<organism evidence="1 2">
    <name type="scientific">Stephania japonica</name>
    <dbReference type="NCBI Taxonomy" id="461633"/>
    <lineage>
        <taxon>Eukaryota</taxon>
        <taxon>Viridiplantae</taxon>
        <taxon>Streptophyta</taxon>
        <taxon>Embryophyta</taxon>
        <taxon>Tracheophyta</taxon>
        <taxon>Spermatophyta</taxon>
        <taxon>Magnoliopsida</taxon>
        <taxon>Ranunculales</taxon>
        <taxon>Menispermaceae</taxon>
        <taxon>Menispermoideae</taxon>
        <taxon>Cissampelideae</taxon>
        <taxon>Stephania</taxon>
    </lineage>
</organism>
<evidence type="ECO:0000313" key="2">
    <source>
        <dbReference type="Proteomes" id="UP001417504"/>
    </source>
</evidence>
<gene>
    <name evidence="1" type="ORF">Sjap_007098</name>
</gene>
<dbReference type="Proteomes" id="UP001417504">
    <property type="component" value="Unassembled WGS sequence"/>
</dbReference>
<comment type="caution">
    <text evidence="1">The sequence shown here is derived from an EMBL/GenBank/DDBJ whole genome shotgun (WGS) entry which is preliminary data.</text>
</comment>
<dbReference type="AlphaFoldDB" id="A0AAP0JMH7"/>
<evidence type="ECO:0000313" key="1">
    <source>
        <dbReference type="EMBL" id="KAK9136504.1"/>
    </source>
</evidence>
<keyword evidence="2" id="KW-1185">Reference proteome</keyword>
<reference evidence="1 2" key="1">
    <citation type="submission" date="2024-01" db="EMBL/GenBank/DDBJ databases">
        <title>Genome assemblies of Stephania.</title>
        <authorList>
            <person name="Yang L."/>
        </authorList>
    </citation>
    <scope>NUCLEOTIDE SEQUENCE [LARGE SCALE GENOMIC DNA]</scope>
    <source>
        <strain evidence="1">QJT</strain>
        <tissue evidence="1">Leaf</tissue>
    </source>
</reference>
<sequence>MVAPFPTPPPSCEVLRRAEVAGPVQISQRTRDEEGSIRRATPVGQGEDQRLPLSSERVAARTRRELKEILGSSGARVGVSGGRIAKTTALIEPSTSRPSKEKISDYL</sequence>